<dbReference type="RefSeq" id="WP_222993612.1">
    <property type="nucleotide sequence ID" value="NZ_JAINVV010000015.1"/>
</dbReference>
<gene>
    <name evidence="2" type="ORF">K7G82_28070</name>
</gene>
<evidence type="ECO:0008006" key="4">
    <source>
        <dbReference type="Google" id="ProtNLM"/>
    </source>
</evidence>
<feature type="transmembrane region" description="Helical" evidence="1">
    <location>
        <begin position="166"/>
        <end position="188"/>
    </location>
</feature>
<feature type="transmembrane region" description="Helical" evidence="1">
    <location>
        <begin position="200"/>
        <end position="216"/>
    </location>
</feature>
<keyword evidence="1" id="KW-1133">Transmembrane helix</keyword>
<feature type="transmembrane region" description="Helical" evidence="1">
    <location>
        <begin position="6"/>
        <end position="24"/>
    </location>
</feature>
<proteinExistence type="predicted"/>
<organism evidence="2 3">
    <name type="scientific">Sphingomonas colocasiae</name>
    <dbReference type="NCBI Taxonomy" id="1848973"/>
    <lineage>
        <taxon>Bacteria</taxon>
        <taxon>Pseudomonadati</taxon>
        <taxon>Pseudomonadota</taxon>
        <taxon>Alphaproteobacteria</taxon>
        <taxon>Sphingomonadales</taxon>
        <taxon>Sphingomonadaceae</taxon>
        <taxon>Sphingomonas</taxon>
    </lineage>
</organism>
<feature type="transmembrane region" description="Helical" evidence="1">
    <location>
        <begin position="228"/>
        <end position="248"/>
    </location>
</feature>
<evidence type="ECO:0000256" key="1">
    <source>
        <dbReference type="SAM" id="Phobius"/>
    </source>
</evidence>
<comment type="caution">
    <text evidence="2">The sequence shown here is derived from an EMBL/GenBank/DDBJ whole genome shotgun (WGS) entry which is preliminary data.</text>
</comment>
<feature type="transmembrane region" description="Helical" evidence="1">
    <location>
        <begin position="260"/>
        <end position="281"/>
    </location>
</feature>
<evidence type="ECO:0000313" key="3">
    <source>
        <dbReference type="Proteomes" id="UP000706039"/>
    </source>
</evidence>
<dbReference type="EMBL" id="JAINVV010000015">
    <property type="protein sequence ID" value="MBY8826191.1"/>
    <property type="molecule type" value="Genomic_DNA"/>
</dbReference>
<evidence type="ECO:0000313" key="2">
    <source>
        <dbReference type="EMBL" id="MBY8826191.1"/>
    </source>
</evidence>
<reference evidence="2 3" key="1">
    <citation type="submission" date="2021-08" db="EMBL/GenBank/DDBJ databases">
        <authorList>
            <person name="Tuo L."/>
        </authorList>
    </citation>
    <scope>NUCLEOTIDE SEQUENCE [LARGE SCALE GENOMIC DNA]</scope>
    <source>
        <strain evidence="2 3">JCM 31229</strain>
    </source>
</reference>
<feature type="transmembrane region" description="Helical" evidence="1">
    <location>
        <begin position="36"/>
        <end position="58"/>
    </location>
</feature>
<keyword evidence="1" id="KW-0472">Membrane</keyword>
<keyword evidence="1" id="KW-0812">Transmembrane</keyword>
<keyword evidence="3" id="KW-1185">Reference proteome</keyword>
<dbReference type="Proteomes" id="UP000706039">
    <property type="component" value="Unassembled WGS sequence"/>
</dbReference>
<accession>A0ABS7PY16</accession>
<sequence length="287" mass="29724">MPQSLILLMAAIAIAPIAIGSAMLPAARDAKAPARLALSGALPAILLCALAFNLSFFWQELGLVIPKALAPGLQPILYHNDHGWTGSNPIAELLQGSGAIATLASGLIFLVLAGGRAPAAWRPFCFWMAFQGLFQALTQLAIGTILPGNDVGRALTYLQFGEAARMALLLPAVVAMAAAGAALARIAPAPGGGDGHDRRFAAWVLIVVVAAILPIIPFRLPRHPIEVALIPLIVNLTGAAWLVLGAALRRRTAPPAAMPSAGPAIPALALVLLLAFFQLVLRPGIAF</sequence>
<feature type="transmembrane region" description="Helical" evidence="1">
    <location>
        <begin position="124"/>
        <end position="146"/>
    </location>
</feature>
<protein>
    <recommendedName>
        <fullName evidence="4">NADH:quinone oxidoreductase/Mrp antiporter membrane subunit domain-containing protein</fullName>
    </recommendedName>
</protein>
<name>A0ABS7PY16_9SPHN</name>
<feature type="transmembrane region" description="Helical" evidence="1">
    <location>
        <begin position="93"/>
        <end position="112"/>
    </location>
</feature>